<sequence length="72" mass="7936">MNAPCNTTIEVRAESRAARDERLNAAVEEMTGLAKMCRTGGILVTRHEPGRFTVAISDSVPYGYTEQLDFCN</sequence>
<gene>
    <name evidence="1" type="ORF">SAMN04489742_0495</name>
</gene>
<evidence type="ECO:0000313" key="1">
    <source>
        <dbReference type="EMBL" id="SDQ29488.1"/>
    </source>
</evidence>
<dbReference type="OrthoDB" id="5122836at2"/>
<dbReference type="AlphaFoldDB" id="A0A1H0ZPT5"/>
<dbReference type="Proteomes" id="UP000181917">
    <property type="component" value="Unassembled WGS sequence"/>
</dbReference>
<protein>
    <submittedName>
        <fullName evidence="1">Uncharacterized protein</fullName>
    </submittedName>
</protein>
<accession>A0A1H0ZPT5</accession>
<dbReference type="RefSeq" id="WP_074699084.1">
    <property type="nucleotide sequence ID" value="NZ_CP018863.1"/>
</dbReference>
<name>A0A1H0ZPT5_9MICC</name>
<organism evidence="1 2">
    <name type="scientific">Crystallibacter crystallopoietes</name>
    <dbReference type="NCBI Taxonomy" id="37928"/>
    <lineage>
        <taxon>Bacteria</taxon>
        <taxon>Bacillati</taxon>
        <taxon>Actinomycetota</taxon>
        <taxon>Actinomycetes</taxon>
        <taxon>Micrococcales</taxon>
        <taxon>Micrococcaceae</taxon>
        <taxon>Crystallibacter</taxon>
    </lineage>
</organism>
<dbReference type="EMBL" id="FNKH01000002">
    <property type="protein sequence ID" value="SDQ29488.1"/>
    <property type="molecule type" value="Genomic_DNA"/>
</dbReference>
<reference evidence="1 2" key="1">
    <citation type="submission" date="2016-10" db="EMBL/GenBank/DDBJ databases">
        <authorList>
            <person name="de Groot N.N."/>
        </authorList>
    </citation>
    <scope>NUCLEOTIDE SEQUENCE [LARGE SCALE GENOMIC DNA]</scope>
    <source>
        <strain evidence="1 2">DSM 20117</strain>
    </source>
</reference>
<evidence type="ECO:0000313" key="2">
    <source>
        <dbReference type="Proteomes" id="UP000181917"/>
    </source>
</evidence>
<keyword evidence="2" id="KW-1185">Reference proteome</keyword>
<dbReference type="KEGG" id="acry:AC20117_14820"/>
<proteinExistence type="predicted"/>